<sequence>MNSALIQYQIARVRAAFGAKLGIADTVEDRLGKVTKNAIKATASEVAQVNALAK</sequence>
<reference evidence="2 3" key="1">
    <citation type="submission" date="2020-07" db="EMBL/GenBank/DDBJ databases">
        <title>Comparative genomics of pyrophilous fungi reveals a link between fire events and developmental genes.</title>
        <authorList>
            <consortium name="DOE Joint Genome Institute"/>
            <person name="Steindorff A.S."/>
            <person name="Carver A."/>
            <person name="Calhoun S."/>
            <person name="Stillman K."/>
            <person name="Liu H."/>
            <person name="Lipzen A."/>
            <person name="Pangilinan J."/>
            <person name="Labutti K."/>
            <person name="Bruns T.D."/>
            <person name="Grigoriev I.V."/>
        </authorList>
    </citation>
    <scope>NUCLEOTIDE SEQUENCE [LARGE SCALE GENOMIC DNA]</scope>
    <source>
        <strain evidence="2 3">CBS 144469</strain>
    </source>
</reference>
<evidence type="ECO:0000313" key="2">
    <source>
        <dbReference type="EMBL" id="KAF6745701.1"/>
    </source>
</evidence>
<dbReference type="OrthoDB" id="2497581at2759"/>
<accession>A0A8H6LYE9</accession>
<evidence type="ECO:0000259" key="1">
    <source>
        <dbReference type="Pfam" id="PF23631"/>
    </source>
</evidence>
<gene>
    <name evidence="2" type="ORF">DFP72DRAFT_1176002</name>
</gene>
<name>A0A8H6LYE9_9AGAR</name>
<dbReference type="InterPro" id="IPR055567">
    <property type="entry name" value="DUF7143"/>
</dbReference>
<evidence type="ECO:0000313" key="3">
    <source>
        <dbReference type="Proteomes" id="UP000521943"/>
    </source>
</evidence>
<proteinExistence type="predicted"/>
<comment type="caution">
    <text evidence="2">The sequence shown here is derived from an EMBL/GenBank/DDBJ whole genome shotgun (WGS) entry which is preliminary data.</text>
</comment>
<feature type="domain" description="DUF7143" evidence="1">
    <location>
        <begin position="5"/>
        <end position="54"/>
    </location>
</feature>
<protein>
    <recommendedName>
        <fullName evidence="1">DUF7143 domain-containing protein</fullName>
    </recommendedName>
</protein>
<dbReference type="EMBL" id="JACGCI010000101">
    <property type="protein sequence ID" value="KAF6745701.1"/>
    <property type="molecule type" value="Genomic_DNA"/>
</dbReference>
<dbReference type="AlphaFoldDB" id="A0A8H6LYE9"/>
<dbReference type="Pfam" id="PF23631">
    <property type="entry name" value="DUF7143"/>
    <property type="match status" value="1"/>
</dbReference>
<organism evidence="2 3">
    <name type="scientific">Ephemerocybe angulata</name>
    <dbReference type="NCBI Taxonomy" id="980116"/>
    <lineage>
        <taxon>Eukaryota</taxon>
        <taxon>Fungi</taxon>
        <taxon>Dikarya</taxon>
        <taxon>Basidiomycota</taxon>
        <taxon>Agaricomycotina</taxon>
        <taxon>Agaricomycetes</taxon>
        <taxon>Agaricomycetidae</taxon>
        <taxon>Agaricales</taxon>
        <taxon>Agaricineae</taxon>
        <taxon>Psathyrellaceae</taxon>
        <taxon>Ephemerocybe</taxon>
    </lineage>
</organism>
<dbReference type="Proteomes" id="UP000521943">
    <property type="component" value="Unassembled WGS sequence"/>
</dbReference>
<keyword evidence="3" id="KW-1185">Reference proteome</keyword>